<dbReference type="Proteomes" id="UP000696931">
    <property type="component" value="Unassembled WGS sequence"/>
</dbReference>
<reference evidence="3" key="1">
    <citation type="submission" date="2020-07" db="EMBL/GenBank/DDBJ databases">
        <title>Huge and variable diversity of episymbiotic CPR bacteria and DPANN archaea in groundwater ecosystems.</title>
        <authorList>
            <person name="He C.Y."/>
            <person name="Keren R."/>
            <person name="Whittaker M."/>
            <person name="Farag I.F."/>
            <person name="Doudna J."/>
            <person name="Cate J.H.D."/>
            <person name="Banfield J.F."/>
        </authorList>
    </citation>
    <scope>NUCLEOTIDE SEQUENCE</scope>
    <source>
        <strain evidence="3">NC_groundwater_1813_Pr3_B-0.1um_71_17</strain>
    </source>
</reference>
<dbReference type="Gene3D" id="2.60.40.420">
    <property type="entry name" value="Cupredoxins - blue copper proteins"/>
    <property type="match status" value="1"/>
</dbReference>
<comment type="caution">
    <text evidence="3">The sequence shown here is derived from an EMBL/GenBank/DDBJ whole genome shotgun (WGS) entry which is preliminary data.</text>
</comment>
<feature type="domain" description="EfeO-type cupredoxin-like" evidence="2">
    <location>
        <begin position="12"/>
        <end position="115"/>
    </location>
</feature>
<evidence type="ECO:0000313" key="4">
    <source>
        <dbReference type="Proteomes" id="UP000696931"/>
    </source>
</evidence>
<evidence type="ECO:0000256" key="1">
    <source>
        <dbReference type="SAM" id="SignalP"/>
    </source>
</evidence>
<feature type="signal peptide" evidence="1">
    <location>
        <begin position="1"/>
        <end position="25"/>
    </location>
</feature>
<dbReference type="AlphaFoldDB" id="A0A933WAI7"/>
<accession>A0A933WAI7</accession>
<dbReference type="InterPro" id="IPR008972">
    <property type="entry name" value="Cupredoxin"/>
</dbReference>
<feature type="chain" id="PRO_5037665712" evidence="1">
    <location>
        <begin position="26"/>
        <end position="116"/>
    </location>
</feature>
<gene>
    <name evidence="3" type="ORF">HZA61_16415</name>
</gene>
<evidence type="ECO:0000313" key="3">
    <source>
        <dbReference type="EMBL" id="MBI5171071.1"/>
    </source>
</evidence>
<sequence>MKRILFACTAVLIAAASFTATPARAAKPKEQRVFVSVTAKGFEPANIPVKAGKPIVLVVTRKTDRTCATEVVMKSPAINVPLPLNKPVEIKLAAQKPGTLRFACAMDMITGQLVVN</sequence>
<dbReference type="EMBL" id="JACRIW010000117">
    <property type="protein sequence ID" value="MBI5171071.1"/>
    <property type="molecule type" value="Genomic_DNA"/>
</dbReference>
<name>A0A933WAI7_UNCEI</name>
<protein>
    <submittedName>
        <fullName evidence="3">Cupredoxin domain-containing protein</fullName>
    </submittedName>
</protein>
<dbReference type="Pfam" id="PF13473">
    <property type="entry name" value="Cupredoxin_1"/>
    <property type="match status" value="1"/>
</dbReference>
<proteinExistence type="predicted"/>
<keyword evidence="1" id="KW-0732">Signal</keyword>
<dbReference type="SUPFAM" id="SSF49503">
    <property type="entry name" value="Cupredoxins"/>
    <property type="match status" value="1"/>
</dbReference>
<dbReference type="InterPro" id="IPR028096">
    <property type="entry name" value="EfeO_Cupredoxin"/>
</dbReference>
<evidence type="ECO:0000259" key="2">
    <source>
        <dbReference type="Pfam" id="PF13473"/>
    </source>
</evidence>
<organism evidence="3 4">
    <name type="scientific">Eiseniibacteriota bacterium</name>
    <dbReference type="NCBI Taxonomy" id="2212470"/>
    <lineage>
        <taxon>Bacteria</taxon>
        <taxon>Candidatus Eiseniibacteriota</taxon>
    </lineage>
</organism>